<protein>
    <submittedName>
        <fullName evidence="1">Uncharacterized protein</fullName>
    </submittedName>
</protein>
<dbReference type="Proteomes" id="UP001327560">
    <property type="component" value="Chromosome 6"/>
</dbReference>
<name>A0AAQ3KMD5_9LILI</name>
<keyword evidence="2" id="KW-1185">Reference proteome</keyword>
<sequence>MKAQTYAFEVPKISTFSSNHACIFFPSRHHTGQCKKPEEKRFLLDVASHLEEPVEERSVVALVRGHVAGVLAEAHRRLDRELNHAVALLLLEGLAVEVTCSDARIRVTRRRVGEERERSRRR</sequence>
<gene>
    <name evidence="1" type="ORF">Cni_G19563</name>
</gene>
<proteinExistence type="predicted"/>
<reference evidence="1 2" key="1">
    <citation type="submission" date="2023-10" db="EMBL/GenBank/DDBJ databases">
        <title>Chromosome-scale genome assembly provides insights into flower coloration mechanisms of Canna indica.</title>
        <authorList>
            <person name="Li C."/>
        </authorList>
    </citation>
    <scope>NUCLEOTIDE SEQUENCE [LARGE SCALE GENOMIC DNA]</scope>
    <source>
        <tissue evidence="1">Flower</tissue>
    </source>
</reference>
<evidence type="ECO:0000313" key="2">
    <source>
        <dbReference type="Proteomes" id="UP001327560"/>
    </source>
</evidence>
<organism evidence="1 2">
    <name type="scientific">Canna indica</name>
    <name type="common">Indian-shot</name>
    <dbReference type="NCBI Taxonomy" id="4628"/>
    <lineage>
        <taxon>Eukaryota</taxon>
        <taxon>Viridiplantae</taxon>
        <taxon>Streptophyta</taxon>
        <taxon>Embryophyta</taxon>
        <taxon>Tracheophyta</taxon>
        <taxon>Spermatophyta</taxon>
        <taxon>Magnoliopsida</taxon>
        <taxon>Liliopsida</taxon>
        <taxon>Zingiberales</taxon>
        <taxon>Cannaceae</taxon>
        <taxon>Canna</taxon>
    </lineage>
</organism>
<accession>A0AAQ3KMD5</accession>
<evidence type="ECO:0000313" key="1">
    <source>
        <dbReference type="EMBL" id="WOL10804.1"/>
    </source>
</evidence>
<dbReference type="EMBL" id="CP136895">
    <property type="protein sequence ID" value="WOL10804.1"/>
    <property type="molecule type" value="Genomic_DNA"/>
</dbReference>
<dbReference type="AlphaFoldDB" id="A0AAQ3KMD5"/>